<evidence type="ECO:0000313" key="3">
    <source>
        <dbReference type="Proteomes" id="UP001233999"/>
    </source>
</evidence>
<sequence>NACRLTITFERDCPILIGPLFVGEIALSLSALCLWDVRNWLKPSFLVLFLGLSNSEKSGEVWGVFVPFQAALAQRMIDLNKCFVQCCFLSS</sequence>
<comment type="caution">
    <text evidence="2">The sequence shown here is derived from an EMBL/GenBank/DDBJ whole genome shotgun (WGS) entry which is preliminary data.</text>
</comment>
<feature type="non-terminal residue" evidence="2">
    <location>
        <position position="91"/>
    </location>
</feature>
<keyword evidence="3" id="KW-1185">Reference proteome</keyword>
<gene>
    <name evidence="2" type="ORF">L9F63_007326</name>
</gene>
<keyword evidence="1" id="KW-0472">Membrane</keyword>
<evidence type="ECO:0000313" key="2">
    <source>
        <dbReference type="EMBL" id="KAJ9575785.1"/>
    </source>
</evidence>
<dbReference type="EMBL" id="JASPKZ010009820">
    <property type="protein sequence ID" value="KAJ9575785.1"/>
    <property type="molecule type" value="Genomic_DNA"/>
</dbReference>
<protein>
    <submittedName>
        <fullName evidence="2">Uncharacterized protein</fullName>
    </submittedName>
</protein>
<keyword evidence="1" id="KW-0812">Transmembrane</keyword>
<reference evidence="2" key="2">
    <citation type="submission" date="2023-05" db="EMBL/GenBank/DDBJ databases">
        <authorList>
            <person name="Fouks B."/>
        </authorList>
    </citation>
    <scope>NUCLEOTIDE SEQUENCE</scope>
    <source>
        <strain evidence="2">Stay&amp;Tobe</strain>
        <tissue evidence="2">Testes</tissue>
    </source>
</reference>
<feature type="transmembrane region" description="Helical" evidence="1">
    <location>
        <begin position="15"/>
        <end position="35"/>
    </location>
</feature>
<keyword evidence="1" id="KW-1133">Transmembrane helix</keyword>
<dbReference type="AlphaFoldDB" id="A0AAD8E3D5"/>
<name>A0AAD8E3D5_DIPPU</name>
<organism evidence="2 3">
    <name type="scientific">Diploptera punctata</name>
    <name type="common">Pacific beetle cockroach</name>
    <dbReference type="NCBI Taxonomy" id="6984"/>
    <lineage>
        <taxon>Eukaryota</taxon>
        <taxon>Metazoa</taxon>
        <taxon>Ecdysozoa</taxon>
        <taxon>Arthropoda</taxon>
        <taxon>Hexapoda</taxon>
        <taxon>Insecta</taxon>
        <taxon>Pterygota</taxon>
        <taxon>Neoptera</taxon>
        <taxon>Polyneoptera</taxon>
        <taxon>Dictyoptera</taxon>
        <taxon>Blattodea</taxon>
        <taxon>Blaberoidea</taxon>
        <taxon>Blaberidae</taxon>
        <taxon>Diplopterinae</taxon>
        <taxon>Diploptera</taxon>
    </lineage>
</organism>
<reference evidence="2" key="1">
    <citation type="journal article" date="2023" name="IScience">
        <title>Live-bearing cockroach genome reveals convergent evolutionary mechanisms linked to viviparity in insects and beyond.</title>
        <authorList>
            <person name="Fouks B."/>
            <person name="Harrison M.C."/>
            <person name="Mikhailova A.A."/>
            <person name="Marchal E."/>
            <person name="English S."/>
            <person name="Carruthers M."/>
            <person name="Jennings E.C."/>
            <person name="Chiamaka E.L."/>
            <person name="Frigard R.A."/>
            <person name="Pippel M."/>
            <person name="Attardo G.M."/>
            <person name="Benoit J.B."/>
            <person name="Bornberg-Bauer E."/>
            <person name="Tobe S.S."/>
        </authorList>
    </citation>
    <scope>NUCLEOTIDE SEQUENCE</scope>
    <source>
        <strain evidence="2">Stay&amp;Tobe</strain>
    </source>
</reference>
<dbReference type="Proteomes" id="UP001233999">
    <property type="component" value="Unassembled WGS sequence"/>
</dbReference>
<accession>A0AAD8E3D5</accession>
<evidence type="ECO:0000256" key="1">
    <source>
        <dbReference type="SAM" id="Phobius"/>
    </source>
</evidence>
<proteinExistence type="predicted"/>
<feature type="non-terminal residue" evidence="2">
    <location>
        <position position="1"/>
    </location>
</feature>